<dbReference type="GO" id="GO:0008021">
    <property type="term" value="C:synaptic vesicle"/>
    <property type="evidence" value="ECO:0007669"/>
    <property type="project" value="TreeGrafter"/>
</dbReference>
<dbReference type="SUPFAM" id="SSF161070">
    <property type="entry name" value="SNF-like"/>
    <property type="match status" value="1"/>
</dbReference>
<keyword evidence="4 8" id="KW-1133">Transmembrane helix</keyword>
<dbReference type="GO" id="GO:0016020">
    <property type="term" value="C:membrane"/>
    <property type="evidence" value="ECO:0007669"/>
    <property type="project" value="UniProtKB-SubCell"/>
</dbReference>
<keyword evidence="6" id="KW-0479">Metal-binding</keyword>
<dbReference type="GO" id="GO:0046872">
    <property type="term" value="F:metal ion binding"/>
    <property type="evidence" value="ECO:0007669"/>
    <property type="project" value="UniProtKB-KW"/>
</dbReference>
<keyword evidence="2" id="KW-0813">Transport</keyword>
<evidence type="ECO:0000256" key="3">
    <source>
        <dbReference type="ARBA" id="ARBA00022692"/>
    </source>
</evidence>
<feature type="region of interest" description="Disordered" evidence="7">
    <location>
        <begin position="318"/>
        <end position="378"/>
    </location>
</feature>
<evidence type="ECO:0008006" key="11">
    <source>
        <dbReference type="Google" id="ProtNLM"/>
    </source>
</evidence>
<feature type="compositionally biased region" description="Low complexity" evidence="7">
    <location>
        <begin position="362"/>
        <end position="378"/>
    </location>
</feature>
<evidence type="ECO:0000256" key="2">
    <source>
        <dbReference type="ARBA" id="ARBA00022448"/>
    </source>
</evidence>
<feature type="transmembrane region" description="Helical" evidence="8">
    <location>
        <begin position="150"/>
        <end position="168"/>
    </location>
</feature>
<dbReference type="InterPro" id="IPR000175">
    <property type="entry name" value="Na/ntran_symport"/>
</dbReference>
<feature type="binding site" evidence="6">
    <location>
        <position position="166"/>
    </location>
    <ligand>
        <name>Na(+)</name>
        <dbReference type="ChEBI" id="CHEBI:29101"/>
        <label>1</label>
    </ligand>
</feature>
<dbReference type="GeneTree" id="ENSGT00940000156542"/>
<keyword evidence="6" id="KW-0915">Sodium</keyword>
<keyword evidence="5 8" id="KW-0472">Membrane</keyword>
<feature type="transmembrane region" description="Helical" evidence="8">
    <location>
        <begin position="207"/>
        <end position="231"/>
    </location>
</feature>
<dbReference type="Ensembl" id="ENSOMYT00000008234.2">
    <property type="protein sequence ID" value="ENSOMYP00000007394.2"/>
    <property type="gene ID" value="ENSOMYG00000003804.2"/>
</dbReference>
<organism evidence="9 10">
    <name type="scientific">Oncorhynchus mykiss</name>
    <name type="common">Rainbow trout</name>
    <name type="synonym">Salmo gairdneri</name>
    <dbReference type="NCBI Taxonomy" id="8022"/>
    <lineage>
        <taxon>Eukaryota</taxon>
        <taxon>Metazoa</taxon>
        <taxon>Chordata</taxon>
        <taxon>Craniata</taxon>
        <taxon>Vertebrata</taxon>
        <taxon>Euteleostomi</taxon>
        <taxon>Actinopterygii</taxon>
        <taxon>Neopterygii</taxon>
        <taxon>Teleostei</taxon>
        <taxon>Protacanthopterygii</taxon>
        <taxon>Salmoniformes</taxon>
        <taxon>Salmonidae</taxon>
        <taxon>Salmoninae</taxon>
        <taxon>Oncorhynchus</taxon>
    </lineage>
</organism>
<dbReference type="PRINTS" id="PR00176">
    <property type="entry name" value="NANEUSMPORT"/>
</dbReference>
<feature type="transmembrane region" description="Helical" evidence="8">
    <location>
        <begin position="26"/>
        <end position="48"/>
    </location>
</feature>
<dbReference type="PANTHER" id="PTHR11616">
    <property type="entry name" value="SODIUM/CHLORIDE DEPENDENT TRANSPORTER"/>
    <property type="match status" value="1"/>
</dbReference>
<dbReference type="Proteomes" id="UP000694395">
    <property type="component" value="Chromosome 7"/>
</dbReference>
<accession>A0A8C7NGR7</accession>
<evidence type="ECO:0000256" key="5">
    <source>
        <dbReference type="ARBA" id="ARBA00023136"/>
    </source>
</evidence>
<feature type="compositionally biased region" description="Polar residues" evidence="7">
    <location>
        <begin position="340"/>
        <end position="361"/>
    </location>
</feature>
<evidence type="ECO:0000313" key="10">
    <source>
        <dbReference type="Proteomes" id="UP000694395"/>
    </source>
</evidence>
<keyword evidence="10" id="KW-1185">Reference proteome</keyword>
<dbReference type="AlphaFoldDB" id="A0A8C7NGR7"/>
<reference evidence="9" key="1">
    <citation type="submission" date="2020-07" db="EMBL/GenBank/DDBJ databases">
        <title>A long reads based de novo assembly of the rainbow trout Arlee double haploid line genome.</title>
        <authorList>
            <person name="Gao G."/>
            <person name="Palti Y."/>
        </authorList>
    </citation>
    <scope>NUCLEOTIDE SEQUENCE [LARGE SCALE GENOMIC DNA]</scope>
</reference>
<dbReference type="Pfam" id="PF00209">
    <property type="entry name" value="SNF"/>
    <property type="match status" value="1"/>
</dbReference>
<dbReference type="InterPro" id="IPR037272">
    <property type="entry name" value="SNS_sf"/>
</dbReference>
<dbReference type="GO" id="GO:0015816">
    <property type="term" value="P:glycine transport"/>
    <property type="evidence" value="ECO:0007669"/>
    <property type="project" value="TreeGrafter"/>
</dbReference>
<evidence type="ECO:0000313" key="9">
    <source>
        <dbReference type="Ensembl" id="ENSOMYP00000007394.2"/>
    </source>
</evidence>
<sequence>MLEPQVWREAATKVFFALDNNCHFDAMLVSFINFVTSILATLVVFAVLGFKANLMNEKCVIVNAEKIIGCLNSNVLSHYLIPPHVNFSQLSTVEYTEMYGVIKTVKEGSFAKLGLDPCVLEDELNKSVQGTGLAFIAFTEAMTHFPASPFWSVMFSFMLINLGLGSMIGTMTGITTFICFQCAAVIIAFICGLLFVQRSGNYFVIMFDNYSAGLPLTVAVILENVSVAWIYGTKRFMQDLEDMLGFRPHAFYFYMWKYVSRCLIVLIMATVIEMAISPPGYNAWVEELLSVSYRKGMMKDISNLEKVDEMHFILGKNPRETPLPKPPSQANLVPPGTKPLENSNSSSANSCYRTGYQNNIGPITPTTPVTPTVPESDS</sequence>
<feature type="binding site" evidence="6">
    <location>
        <position position="162"/>
    </location>
    <ligand>
        <name>Na(+)</name>
        <dbReference type="ChEBI" id="CHEBI:29101"/>
        <label>1</label>
    </ligand>
</feature>
<evidence type="ECO:0000256" key="4">
    <source>
        <dbReference type="ARBA" id="ARBA00022989"/>
    </source>
</evidence>
<name>A0A8C7NGR7_ONCMY</name>
<dbReference type="GO" id="GO:0015824">
    <property type="term" value="P:proline transport"/>
    <property type="evidence" value="ECO:0007669"/>
    <property type="project" value="TreeGrafter"/>
</dbReference>
<evidence type="ECO:0000256" key="8">
    <source>
        <dbReference type="SAM" id="Phobius"/>
    </source>
</evidence>
<feature type="transmembrane region" description="Helical" evidence="8">
    <location>
        <begin position="174"/>
        <end position="195"/>
    </location>
</feature>
<evidence type="ECO:0000256" key="7">
    <source>
        <dbReference type="SAM" id="MobiDB-lite"/>
    </source>
</evidence>
<reference evidence="9" key="3">
    <citation type="submission" date="2025-09" db="UniProtKB">
        <authorList>
            <consortium name="Ensembl"/>
        </authorList>
    </citation>
    <scope>IDENTIFICATION</scope>
</reference>
<dbReference type="GO" id="GO:0035725">
    <property type="term" value="P:sodium ion transmembrane transport"/>
    <property type="evidence" value="ECO:0007669"/>
    <property type="project" value="TreeGrafter"/>
</dbReference>
<dbReference type="GO" id="GO:0015820">
    <property type="term" value="P:L-leucine transport"/>
    <property type="evidence" value="ECO:0007669"/>
    <property type="project" value="TreeGrafter"/>
</dbReference>
<proteinExistence type="predicted"/>
<dbReference type="GO" id="GO:0032328">
    <property type="term" value="P:alanine transport"/>
    <property type="evidence" value="ECO:0007669"/>
    <property type="project" value="TreeGrafter"/>
</dbReference>
<keyword evidence="3 8" id="KW-0812">Transmembrane</keyword>
<evidence type="ECO:0000256" key="6">
    <source>
        <dbReference type="PIRSR" id="PIRSR600175-1"/>
    </source>
</evidence>
<comment type="subcellular location">
    <subcellularLocation>
        <location evidence="1">Membrane</location>
        <topology evidence="1">Multi-pass membrane protein</topology>
    </subcellularLocation>
</comment>
<dbReference type="PROSITE" id="PS50267">
    <property type="entry name" value="NA_NEUROTRAN_SYMP_3"/>
    <property type="match status" value="1"/>
</dbReference>
<reference evidence="9" key="2">
    <citation type="submission" date="2025-08" db="UniProtKB">
        <authorList>
            <consortium name="Ensembl"/>
        </authorList>
    </citation>
    <scope>IDENTIFICATION</scope>
</reference>
<dbReference type="PANTHER" id="PTHR11616:SF102">
    <property type="entry name" value="SODIUM-DEPENDENT NEUTRAL AMINO ACID TRANSPORTER SLC6A17"/>
    <property type="match status" value="1"/>
</dbReference>
<evidence type="ECO:0000256" key="1">
    <source>
        <dbReference type="ARBA" id="ARBA00004141"/>
    </source>
</evidence>
<protein>
    <recommendedName>
        <fullName evidence="11">Ion transport domain-containing protein</fullName>
    </recommendedName>
</protein>